<evidence type="ECO:0000313" key="4">
    <source>
        <dbReference type="Proteomes" id="UP000306740"/>
    </source>
</evidence>
<dbReference type="OrthoDB" id="1163083at2"/>
<protein>
    <submittedName>
        <fullName evidence="2">Nuclear transport factor 2 family protein</fullName>
    </submittedName>
</protein>
<dbReference type="EMBL" id="VDFR01000045">
    <property type="protein sequence ID" value="TNC47456.1"/>
    <property type="molecule type" value="Genomic_DNA"/>
</dbReference>
<dbReference type="RefSeq" id="WP_139087479.1">
    <property type="nucleotide sequence ID" value="NZ_VDFR01000045.1"/>
</dbReference>
<dbReference type="EMBL" id="VDFR01000081">
    <property type="protein sequence ID" value="TNC43283.1"/>
    <property type="molecule type" value="Genomic_DNA"/>
</dbReference>
<sequence length="147" mass="15890">MVVVPNAAERFRAAVEARDLDAFDEVLAPDVTFHSPVKFSPFRGREVVKQVLSLVMVVFEDFRYVGELDGSGSRADEGDVVPAEVLVFRATVDGLAVHGIDMLHLGDDGLVEELTVMLRPLSAVQAMRDAMNRAMVEAGMASASVLS</sequence>
<evidence type="ECO:0000313" key="2">
    <source>
        <dbReference type="EMBL" id="TNC43283.1"/>
    </source>
</evidence>
<evidence type="ECO:0000259" key="1">
    <source>
        <dbReference type="Pfam" id="PF12680"/>
    </source>
</evidence>
<accession>A0A5C4MGV1</accession>
<dbReference type="InterPro" id="IPR032710">
    <property type="entry name" value="NTF2-like_dom_sf"/>
</dbReference>
<proteinExistence type="predicted"/>
<dbReference type="Pfam" id="PF12680">
    <property type="entry name" value="SnoaL_2"/>
    <property type="match status" value="1"/>
</dbReference>
<gene>
    <name evidence="3" type="ORF">FHE65_09850</name>
    <name evidence="2" type="ORF">FHE65_18670</name>
</gene>
<comment type="caution">
    <text evidence="2">The sequence shown here is derived from an EMBL/GenBank/DDBJ whole genome shotgun (WGS) entry which is preliminary data.</text>
</comment>
<evidence type="ECO:0000313" key="3">
    <source>
        <dbReference type="EMBL" id="TNC47456.1"/>
    </source>
</evidence>
<organism evidence="2 4">
    <name type="scientific">Mumia zhuanghuii</name>
    <dbReference type="NCBI Taxonomy" id="2585211"/>
    <lineage>
        <taxon>Bacteria</taxon>
        <taxon>Bacillati</taxon>
        <taxon>Actinomycetota</taxon>
        <taxon>Actinomycetes</taxon>
        <taxon>Propionibacteriales</taxon>
        <taxon>Nocardioidaceae</taxon>
        <taxon>Mumia</taxon>
    </lineage>
</organism>
<dbReference type="SUPFAM" id="SSF54427">
    <property type="entry name" value="NTF2-like"/>
    <property type="match status" value="1"/>
</dbReference>
<dbReference type="InterPro" id="IPR037401">
    <property type="entry name" value="SnoaL-like"/>
</dbReference>
<reference evidence="2 4" key="1">
    <citation type="submission" date="2019-05" db="EMBL/GenBank/DDBJ databases">
        <title>Mumia sp. nov., isolated from the intestinal contents of plateau pika (Ochotona curzoniae) in the Qinghai-Tibet plateau of China.</title>
        <authorList>
            <person name="Tian Z."/>
        </authorList>
    </citation>
    <scope>NUCLEOTIDE SEQUENCE [LARGE SCALE GENOMIC DNA]</scope>
    <source>
        <strain evidence="4">527</strain>
        <strain evidence="2">Z527</strain>
    </source>
</reference>
<name>A0A5C4MGV1_9ACTN</name>
<dbReference type="AlphaFoldDB" id="A0A5C4MGV1"/>
<feature type="domain" description="SnoaL-like" evidence="1">
    <location>
        <begin position="8"/>
        <end position="112"/>
    </location>
</feature>
<dbReference type="Proteomes" id="UP000306740">
    <property type="component" value="Unassembled WGS sequence"/>
</dbReference>
<dbReference type="Gene3D" id="3.10.450.50">
    <property type="match status" value="1"/>
</dbReference>